<dbReference type="EMBL" id="JAFCNB010000002">
    <property type="protein sequence ID" value="MBP2702903.1"/>
    <property type="molecule type" value="Genomic_DNA"/>
</dbReference>
<keyword evidence="3" id="KW-1185">Reference proteome</keyword>
<accession>A0A940WHM3</accession>
<dbReference type="PANTHER" id="PTHR37305">
    <property type="entry name" value="INTEGRAL MEMBRANE PROTEIN-RELATED"/>
    <property type="match status" value="1"/>
</dbReference>
<dbReference type="RefSeq" id="WP_210154227.1">
    <property type="nucleotide sequence ID" value="NZ_JAFCNB010000002.1"/>
</dbReference>
<keyword evidence="1" id="KW-0472">Membrane</keyword>
<dbReference type="Proteomes" id="UP000674234">
    <property type="component" value="Unassembled WGS sequence"/>
</dbReference>
<name>A0A940WHM3_9ACTN</name>
<feature type="transmembrane region" description="Helical" evidence="1">
    <location>
        <begin position="159"/>
        <end position="182"/>
    </location>
</feature>
<reference evidence="2" key="1">
    <citation type="submission" date="2021-02" db="EMBL/GenBank/DDBJ databases">
        <title>Draft genome sequence of Microbispora sp. RL4-1S isolated from rice leaves in Thailand.</title>
        <authorList>
            <person name="Muangham S."/>
            <person name="Duangmal K."/>
        </authorList>
    </citation>
    <scope>NUCLEOTIDE SEQUENCE</scope>
    <source>
        <strain evidence="2">RL4-1S</strain>
    </source>
</reference>
<feature type="transmembrane region" description="Helical" evidence="1">
    <location>
        <begin position="241"/>
        <end position="259"/>
    </location>
</feature>
<dbReference type="AlphaFoldDB" id="A0A940WHM3"/>
<evidence type="ECO:0000256" key="1">
    <source>
        <dbReference type="SAM" id="Phobius"/>
    </source>
</evidence>
<proteinExistence type="predicted"/>
<feature type="transmembrane region" description="Helical" evidence="1">
    <location>
        <begin position="72"/>
        <end position="93"/>
    </location>
</feature>
<keyword evidence="1" id="KW-1133">Transmembrane helix</keyword>
<gene>
    <name evidence="2" type="ORF">JOL79_03685</name>
</gene>
<dbReference type="GO" id="GO:0140359">
    <property type="term" value="F:ABC-type transporter activity"/>
    <property type="evidence" value="ECO:0007669"/>
    <property type="project" value="InterPro"/>
</dbReference>
<comment type="caution">
    <text evidence="2">The sequence shown here is derived from an EMBL/GenBank/DDBJ whole genome shotgun (WGS) entry which is preliminary data.</text>
</comment>
<feature type="transmembrane region" description="Helical" evidence="1">
    <location>
        <begin position="125"/>
        <end position="147"/>
    </location>
</feature>
<dbReference type="GO" id="GO:0005886">
    <property type="term" value="C:plasma membrane"/>
    <property type="evidence" value="ECO:0007669"/>
    <property type="project" value="UniProtKB-SubCell"/>
</dbReference>
<feature type="transmembrane region" description="Helical" evidence="1">
    <location>
        <begin position="189"/>
        <end position="208"/>
    </location>
</feature>
<feature type="transmembrane region" description="Helical" evidence="1">
    <location>
        <begin position="12"/>
        <end position="33"/>
    </location>
</feature>
<evidence type="ECO:0000313" key="3">
    <source>
        <dbReference type="Proteomes" id="UP000674234"/>
    </source>
</evidence>
<sequence>MPALVRKTLGEYGRALVGWTVGLSAFLTMYISIWSSMKDNPEVFTETAVAKYPGALRDLMGGMADIASGAGFLQAIAYQLLGPLLFVMCAAILGNRAVARPEEARTLELTLTLPIDRRRLVLDRWAAMLLGLLAVALVTLCVVAVAGGLAGMGVPFGRILAAHTGLFLLVLFFGTLALCVGAAFGRGQAALAVVGVWGVAGYVVETLGRNVDAIAWLRWLSPFHYYLDGRPLYQGWPAGDYLVLLGATAVLLATAVFAFERRDVGV</sequence>
<dbReference type="Pfam" id="PF12679">
    <property type="entry name" value="ABC2_membrane_2"/>
    <property type="match status" value="1"/>
</dbReference>
<evidence type="ECO:0000313" key="2">
    <source>
        <dbReference type="EMBL" id="MBP2702903.1"/>
    </source>
</evidence>
<protein>
    <submittedName>
        <fullName evidence="2">ABC transporter permease subunit</fullName>
    </submittedName>
</protein>
<keyword evidence="1" id="KW-0812">Transmembrane</keyword>
<dbReference type="PANTHER" id="PTHR37305:SF1">
    <property type="entry name" value="MEMBRANE PROTEIN"/>
    <property type="match status" value="1"/>
</dbReference>
<organism evidence="2 3">
    <name type="scientific">Microbispora oryzae</name>
    <dbReference type="NCBI Taxonomy" id="2806554"/>
    <lineage>
        <taxon>Bacteria</taxon>
        <taxon>Bacillati</taxon>
        <taxon>Actinomycetota</taxon>
        <taxon>Actinomycetes</taxon>
        <taxon>Streptosporangiales</taxon>
        <taxon>Streptosporangiaceae</taxon>
        <taxon>Microbispora</taxon>
    </lineage>
</organism>